<dbReference type="STRING" id="1293890.TALK_19760"/>
<comment type="similarity">
    <text evidence="1 6">Belongs to the class I-like SAM-binding methyltransferase superfamily. RsmB/NOP family.</text>
</comment>
<dbReference type="InterPro" id="IPR001678">
    <property type="entry name" value="MeTrfase_RsmB-F_NOP2_dom"/>
</dbReference>
<protein>
    <submittedName>
        <fullName evidence="8">rRNA cytosine-C5-methyltransferase</fullName>
    </submittedName>
</protein>
<dbReference type="PROSITE" id="PS51686">
    <property type="entry name" value="SAM_MT_RSMB_NOP"/>
    <property type="match status" value="1"/>
</dbReference>
<dbReference type="Gene3D" id="3.30.70.1170">
    <property type="entry name" value="Sun protein, domain 3"/>
    <property type="match status" value="1"/>
</dbReference>
<gene>
    <name evidence="8" type="ORF">TALK_19760</name>
</gene>
<dbReference type="Pfam" id="PF01189">
    <property type="entry name" value="Methyltr_RsmB-F"/>
    <property type="match status" value="1"/>
</dbReference>
<dbReference type="Gene3D" id="3.40.50.150">
    <property type="entry name" value="Vaccinia Virus protein VP39"/>
    <property type="match status" value="1"/>
</dbReference>
<evidence type="ECO:0000256" key="3">
    <source>
        <dbReference type="ARBA" id="ARBA00022679"/>
    </source>
</evidence>
<dbReference type="InterPro" id="IPR023267">
    <property type="entry name" value="RCMT"/>
</dbReference>
<feature type="binding site" evidence="6">
    <location>
        <position position="299"/>
    </location>
    <ligand>
        <name>S-adenosyl-L-methionine</name>
        <dbReference type="ChEBI" id="CHEBI:59789"/>
    </ligand>
</feature>
<comment type="caution">
    <text evidence="6">Lacks conserved residue(s) required for the propagation of feature annotation.</text>
</comment>
<dbReference type="GO" id="GO:0001510">
    <property type="term" value="P:RNA methylation"/>
    <property type="evidence" value="ECO:0007669"/>
    <property type="project" value="InterPro"/>
</dbReference>
<sequence>MKPGARIAAVIELYDSWTQTRDDADRVISGYFGNRRYIGGGDRREISERFYNLIRHQARLGWWLAECGYEFQDGRARIIAELVLQDKRKAADISDMFNGDEFCPNPLHPAENHLINKLTGKTLDHDGQSGAVKTELPKWLYAELLKLHHENLPAEMAAYNKPAKLDLRVNRLKGTVEDAIKSLEADGIHNIEKIPYAPNGLRLPLGVNMLVTAAYKDGLIEIQDEASQICVRLVDAKPGMHILDMCAGGGGKTLGLASDMRGKGRILACDTHGGRLDNSRKRAKRAGAGDCIQQRIIADERDSWLRNKSGFFDRVLLDVPCSGLGTLRRNPALRWRIGQRDIRLLMAQQSKLLKAGAAKVTKGGRLIYATCSIMPEENERLIETFMRDRKDFKPVPVSEIWPEGPKSVPVPGGKDKPWLRLSPNEHGTDGFFVAVFERTTKGNGK</sequence>
<evidence type="ECO:0000256" key="1">
    <source>
        <dbReference type="ARBA" id="ARBA00007494"/>
    </source>
</evidence>
<dbReference type="PANTHER" id="PTHR22807:SF53">
    <property type="entry name" value="RIBOSOMAL RNA SMALL SUBUNIT METHYLTRANSFERASE B-RELATED"/>
    <property type="match status" value="1"/>
</dbReference>
<dbReference type="InterPro" id="IPR049560">
    <property type="entry name" value="MeTrfase_RsmB-F_NOP2_cat"/>
</dbReference>
<dbReference type="InterPro" id="IPR054728">
    <property type="entry name" value="RsmB-like_ferredoxin"/>
</dbReference>
<dbReference type="PRINTS" id="PR02008">
    <property type="entry name" value="RCMTFAMILY"/>
</dbReference>
<name>A0A1Y2L6V8_9PROT</name>
<proteinExistence type="inferred from homology"/>
<keyword evidence="5 6" id="KW-0694">RNA-binding</keyword>
<dbReference type="GO" id="GO:0003723">
    <property type="term" value="F:RNA binding"/>
    <property type="evidence" value="ECO:0007669"/>
    <property type="project" value="UniProtKB-UniRule"/>
</dbReference>
<evidence type="ECO:0000256" key="2">
    <source>
        <dbReference type="ARBA" id="ARBA00022603"/>
    </source>
</evidence>
<evidence type="ECO:0000256" key="5">
    <source>
        <dbReference type="ARBA" id="ARBA00022884"/>
    </source>
</evidence>
<dbReference type="SUPFAM" id="SSF53335">
    <property type="entry name" value="S-adenosyl-L-methionine-dependent methyltransferases"/>
    <property type="match status" value="1"/>
</dbReference>
<keyword evidence="2 6" id="KW-0489">Methyltransferase</keyword>
<evidence type="ECO:0000256" key="4">
    <source>
        <dbReference type="ARBA" id="ARBA00022691"/>
    </source>
</evidence>
<accession>A0A1Y2L6V8</accession>
<feature type="domain" description="SAM-dependent MTase RsmB/NOP-type" evidence="7">
    <location>
        <begin position="155"/>
        <end position="439"/>
    </location>
</feature>
<dbReference type="RefSeq" id="WP_085620889.1">
    <property type="nucleotide sequence ID" value="NZ_CAXBPE010000026.1"/>
</dbReference>
<dbReference type="Proteomes" id="UP000193396">
    <property type="component" value="Unassembled WGS sequence"/>
</dbReference>
<dbReference type="GO" id="GO:0008173">
    <property type="term" value="F:RNA methyltransferase activity"/>
    <property type="evidence" value="ECO:0007669"/>
    <property type="project" value="InterPro"/>
</dbReference>
<feature type="binding site" evidence="6">
    <location>
        <position position="270"/>
    </location>
    <ligand>
        <name>S-adenosyl-L-methionine</name>
        <dbReference type="ChEBI" id="CHEBI:59789"/>
    </ligand>
</feature>
<evidence type="ECO:0000313" key="9">
    <source>
        <dbReference type="Proteomes" id="UP000193396"/>
    </source>
</evidence>
<evidence type="ECO:0000313" key="8">
    <source>
        <dbReference type="EMBL" id="OSQ43809.1"/>
    </source>
</evidence>
<dbReference type="OrthoDB" id="9810297at2"/>
<feature type="active site" description="Nucleophile" evidence="6">
    <location>
        <position position="371"/>
    </location>
</feature>
<keyword evidence="3 6" id="KW-0808">Transferase</keyword>
<reference evidence="8 9" key="1">
    <citation type="submission" date="2014-03" db="EMBL/GenBank/DDBJ databases">
        <title>The draft genome sequence of Thalassospira alkalitolerans JCM 18968.</title>
        <authorList>
            <person name="Lai Q."/>
            <person name="Shao Z."/>
        </authorList>
    </citation>
    <scope>NUCLEOTIDE SEQUENCE [LARGE SCALE GENOMIC DNA]</scope>
    <source>
        <strain evidence="8 9">JCM 18968</strain>
    </source>
</reference>
<comment type="caution">
    <text evidence="8">The sequence shown here is derived from an EMBL/GenBank/DDBJ whole genome shotgun (WGS) entry which is preliminary data.</text>
</comment>
<evidence type="ECO:0000256" key="6">
    <source>
        <dbReference type="PROSITE-ProRule" id="PRU01023"/>
    </source>
</evidence>
<dbReference type="Pfam" id="PF22458">
    <property type="entry name" value="RsmF-B_ferredox"/>
    <property type="match status" value="1"/>
</dbReference>
<dbReference type="EMBL" id="JFKB01000022">
    <property type="protein sequence ID" value="OSQ43809.1"/>
    <property type="molecule type" value="Genomic_DNA"/>
</dbReference>
<dbReference type="AlphaFoldDB" id="A0A1Y2L6V8"/>
<keyword evidence="4 6" id="KW-0949">S-adenosyl-L-methionine</keyword>
<organism evidence="8 9">
    <name type="scientific">Thalassospira alkalitolerans</name>
    <dbReference type="NCBI Taxonomy" id="1293890"/>
    <lineage>
        <taxon>Bacteria</taxon>
        <taxon>Pseudomonadati</taxon>
        <taxon>Pseudomonadota</taxon>
        <taxon>Alphaproteobacteria</taxon>
        <taxon>Rhodospirillales</taxon>
        <taxon>Thalassospiraceae</taxon>
        <taxon>Thalassospira</taxon>
    </lineage>
</organism>
<evidence type="ECO:0000259" key="7">
    <source>
        <dbReference type="PROSITE" id="PS51686"/>
    </source>
</evidence>
<dbReference type="InterPro" id="IPR029063">
    <property type="entry name" value="SAM-dependent_MTases_sf"/>
</dbReference>
<keyword evidence="9" id="KW-1185">Reference proteome</keyword>
<feature type="binding site" evidence="6">
    <location>
        <position position="318"/>
    </location>
    <ligand>
        <name>S-adenosyl-L-methionine</name>
        <dbReference type="ChEBI" id="CHEBI:59789"/>
    </ligand>
</feature>
<dbReference type="PROSITE" id="PS01153">
    <property type="entry name" value="NOL1_NOP2_SUN"/>
    <property type="match status" value="1"/>
</dbReference>
<dbReference type="PANTHER" id="PTHR22807">
    <property type="entry name" value="NOP2 YEAST -RELATED NOL1/NOP2/FMU SUN DOMAIN-CONTAINING"/>
    <property type="match status" value="1"/>
</dbReference>
<dbReference type="InterPro" id="IPR018314">
    <property type="entry name" value="RsmB/NOL1/NOP2-like_CS"/>
</dbReference>